<dbReference type="Gene3D" id="1.25.10.10">
    <property type="entry name" value="Leucine-rich Repeat Variant"/>
    <property type="match status" value="1"/>
</dbReference>
<dbReference type="AlphaFoldDB" id="A0A8I3A3W5"/>
<evidence type="ECO:0000313" key="1">
    <source>
        <dbReference type="EMBL" id="KAG6370306.1"/>
    </source>
</evidence>
<keyword evidence="2" id="KW-1185">Reference proteome</keyword>
<sequence length="242" mass="26312">MDGQIVGIRTSTIDEKCQAFDTLVIYCTVLKGRIGPCITQSLERTLPVLQFYFHEGVQEAACSGMLTPYTVTGSLCKLIYCIQIETAHRLSRRSARPSRSRCVSGVHALMPEMTNGLVDGTKHRLSVCELDAISIRGMAKRKGLRGPENIQGPPAIANSILQRFSPTSAYPTPPPSGIRSSSSSLAFALAHPSEAKSQPRVYKPEESGPFFEDFLSRSAQLLDSKPEEVVVVEATGVLNCVL</sequence>
<dbReference type="OrthoDB" id="543373at2759"/>
<gene>
    <name evidence="1" type="ORF">JVT61DRAFT_12259</name>
</gene>
<accession>A0A8I3A3W5</accession>
<organism evidence="1 2">
    <name type="scientific">Boletus reticuloceps</name>
    <dbReference type="NCBI Taxonomy" id="495285"/>
    <lineage>
        <taxon>Eukaryota</taxon>
        <taxon>Fungi</taxon>
        <taxon>Dikarya</taxon>
        <taxon>Basidiomycota</taxon>
        <taxon>Agaricomycotina</taxon>
        <taxon>Agaricomycetes</taxon>
        <taxon>Agaricomycetidae</taxon>
        <taxon>Boletales</taxon>
        <taxon>Boletineae</taxon>
        <taxon>Boletaceae</taxon>
        <taxon>Boletoideae</taxon>
        <taxon>Boletus</taxon>
    </lineage>
</organism>
<name>A0A8I3A3W5_9AGAM</name>
<evidence type="ECO:0000313" key="2">
    <source>
        <dbReference type="Proteomes" id="UP000683000"/>
    </source>
</evidence>
<protein>
    <submittedName>
        <fullName evidence="1">Uncharacterized protein</fullName>
    </submittedName>
</protein>
<dbReference type="InterPro" id="IPR011989">
    <property type="entry name" value="ARM-like"/>
</dbReference>
<dbReference type="Proteomes" id="UP000683000">
    <property type="component" value="Unassembled WGS sequence"/>
</dbReference>
<dbReference type="EMBL" id="JAGFBS010000054">
    <property type="protein sequence ID" value="KAG6370306.1"/>
    <property type="molecule type" value="Genomic_DNA"/>
</dbReference>
<reference evidence="1" key="1">
    <citation type="submission" date="2021-03" db="EMBL/GenBank/DDBJ databases">
        <title>Evolutionary innovations through gain and loss of genes in the ectomycorrhizal Boletales.</title>
        <authorList>
            <person name="Wu G."/>
            <person name="Miyauchi S."/>
            <person name="Morin E."/>
            <person name="Yang Z.-L."/>
            <person name="Xu J."/>
            <person name="Martin F.M."/>
        </authorList>
    </citation>
    <scope>NUCLEOTIDE SEQUENCE</scope>
    <source>
        <strain evidence="1">BR01</strain>
    </source>
</reference>
<proteinExistence type="predicted"/>
<comment type="caution">
    <text evidence="1">The sequence shown here is derived from an EMBL/GenBank/DDBJ whole genome shotgun (WGS) entry which is preliminary data.</text>
</comment>